<name>A0A1I0ADS9_9BACI</name>
<gene>
    <name evidence="1" type="ORF">SAMN05216389_103201</name>
</gene>
<protein>
    <submittedName>
        <fullName evidence="1">Uncharacterized protein</fullName>
    </submittedName>
</protein>
<proteinExistence type="predicted"/>
<organism evidence="1 2">
    <name type="scientific">Oceanobacillus limi</name>
    <dbReference type="NCBI Taxonomy" id="930131"/>
    <lineage>
        <taxon>Bacteria</taxon>
        <taxon>Bacillati</taxon>
        <taxon>Bacillota</taxon>
        <taxon>Bacilli</taxon>
        <taxon>Bacillales</taxon>
        <taxon>Bacillaceae</taxon>
        <taxon>Oceanobacillus</taxon>
    </lineage>
</organism>
<evidence type="ECO:0000313" key="2">
    <source>
        <dbReference type="Proteomes" id="UP000198618"/>
    </source>
</evidence>
<dbReference type="RefSeq" id="WP_090867573.1">
    <property type="nucleotide sequence ID" value="NZ_FOHE01000003.1"/>
</dbReference>
<keyword evidence="2" id="KW-1185">Reference proteome</keyword>
<reference evidence="1 2" key="1">
    <citation type="submission" date="2016-10" db="EMBL/GenBank/DDBJ databases">
        <authorList>
            <person name="de Groot N.N."/>
        </authorList>
    </citation>
    <scope>NUCLEOTIDE SEQUENCE [LARGE SCALE GENOMIC DNA]</scope>
    <source>
        <strain evidence="1 2">IBRC-M 10780</strain>
    </source>
</reference>
<accession>A0A1I0ADS9</accession>
<dbReference type="AlphaFoldDB" id="A0A1I0ADS9"/>
<dbReference type="EMBL" id="FOHE01000003">
    <property type="protein sequence ID" value="SES92357.1"/>
    <property type="molecule type" value="Genomic_DNA"/>
</dbReference>
<sequence length="107" mass="12295">MERNKSFAGIGMSYLIATRLMQKEVMSVVNQPITGIGAQELNRSNSIFIIGWIGLYHPFKNNYFSNLDYASGNQKFRVRFLRSAQTSLRIFSVKKMLKKPPPRKNHA</sequence>
<dbReference type="Proteomes" id="UP000198618">
    <property type="component" value="Unassembled WGS sequence"/>
</dbReference>
<evidence type="ECO:0000313" key="1">
    <source>
        <dbReference type="EMBL" id="SES92357.1"/>
    </source>
</evidence>